<dbReference type="AlphaFoldDB" id="A0A183T1G3"/>
<gene>
    <name evidence="1" type="ORF">SSLN_LOCUS10311</name>
</gene>
<evidence type="ECO:0000313" key="3">
    <source>
        <dbReference type="WBParaSite" id="SSLN_0001071001-mRNA-1"/>
    </source>
</evidence>
<name>A0A183T1G3_SCHSO</name>
<reference evidence="1 2" key="2">
    <citation type="submission" date="2018-11" db="EMBL/GenBank/DDBJ databases">
        <authorList>
            <consortium name="Pathogen Informatics"/>
        </authorList>
    </citation>
    <scope>NUCLEOTIDE SEQUENCE [LARGE SCALE GENOMIC DNA]</scope>
    <source>
        <strain evidence="1 2">NST_G2</strain>
    </source>
</reference>
<dbReference type="WBParaSite" id="SSLN_0001071001-mRNA-1">
    <property type="protein sequence ID" value="SSLN_0001071001-mRNA-1"/>
    <property type="gene ID" value="SSLN_0001071001"/>
</dbReference>
<evidence type="ECO:0000313" key="1">
    <source>
        <dbReference type="EMBL" id="VDL96696.1"/>
    </source>
</evidence>
<reference evidence="3" key="1">
    <citation type="submission" date="2016-06" db="UniProtKB">
        <authorList>
            <consortium name="WormBaseParasite"/>
        </authorList>
    </citation>
    <scope>IDENTIFICATION</scope>
</reference>
<keyword evidence="2" id="KW-1185">Reference proteome</keyword>
<protein>
    <submittedName>
        <fullName evidence="3">Secreted protein</fullName>
    </submittedName>
</protein>
<dbReference type="Proteomes" id="UP000275846">
    <property type="component" value="Unassembled WGS sequence"/>
</dbReference>
<accession>A0A183T1G3</accession>
<evidence type="ECO:0000313" key="2">
    <source>
        <dbReference type="Proteomes" id="UP000275846"/>
    </source>
</evidence>
<sequence>MLVLPYLLANWDNLPLYSSTNIKSRDHLCQMAVYSLDNGHAFAWDKTRIIAICLSEKGLFFEAMSSDESCVNLYTELDAIHKNRRENWKRTNQ</sequence>
<organism evidence="3">
    <name type="scientific">Schistocephalus solidus</name>
    <name type="common">Tapeworm</name>
    <dbReference type="NCBI Taxonomy" id="70667"/>
    <lineage>
        <taxon>Eukaryota</taxon>
        <taxon>Metazoa</taxon>
        <taxon>Spiralia</taxon>
        <taxon>Lophotrochozoa</taxon>
        <taxon>Platyhelminthes</taxon>
        <taxon>Cestoda</taxon>
        <taxon>Eucestoda</taxon>
        <taxon>Diphyllobothriidea</taxon>
        <taxon>Diphyllobothriidae</taxon>
        <taxon>Schistocephalus</taxon>
    </lineage>
</organism>
<proteinExistence type="predicted"/>
<dbReference type="EMBL" id="UYSU01035792">
    <property type="protein sequence ID" value="VDL96696.1"/>
    <property type="molecule type" value="Genomic_DNA"/>
</dbReference>